<protein>
    <submittedName>
        <fullName evidence="2">Uncharacterized protein</fullName>
    </submittedName>
</protein>
<accession>A0AAD7C612</accession>
<comment type="caution">
    <text evidence="2">The sequence shown here is derived from an EMBL/GenBank/DDBJ whole genome shotgun (WGS) entry which is preliminary data.</text>
</comment>
<dbReference type="Proteomes" id="UP001221757">
    <property type="component" value="Unassembled WGS sequence"/>
</dbReference>
<evidence type="ECO:0000313" key="3">
    <source>
        <dbReference type="Proteomes" id="UP001221757"/>
    </source>
</evidence>
<feature type="region of interest" description="Disordered" evidence="1">
    <location>
        <begin position="1"/>
        <end position="26"/>
    </location>
</feature>
<organism evidence="2 3">
    <name type="scientific">Mycena rosella</name>
    <name type="common">Pink bonnet</name>
    <name type="synonym">Agaricus rosellus</name>
    <dbReference type="NCBI Taxonomy" id="1033263"/>
    <lineage>
        <taxon>Eukaryota</taxon>
        <taxon>Fungi</taxon>
        <taxon>Dikarya</taxon>
        <taxon>Basidiomycota</taxon>
        <taxon>Agaricomycotina</taxon>
        <taxon>Agaricomycetes</taxon>
        <taxon>Agaricomycetidae</taxon>
        <taxon>Agaricales</taxon>
        <taxon>Marasmiineae</taxon>
        <taxon>Mycenaceae</taxon>
        <taxon>Mycena</taxon>
    </lineage>
</organism>
<gene>
    <name evidence="2" type="ORF">B0H17DRAFT_1216710</name>
</gene>
<evidence type="ECO:0000256" key="1">
    <source>
        <dbReference type="SAM" id="MobiDB-lite"/>
    </source>
</evidence>
<proteinExistence type="predicted"/>
<feature type="compositionally biased region" description="Basic and acidic residues" evidence="1">
    <location>
        <begin position="13"/>
        <end position="26"/>
    </location>
</feature>
<keyword evidence="3" id="KW-1185">Reference proteome</keyword>
<sequence>MSADWARRSQRLARRESHARAKNADREMAGIRSLEKSVGASIACAAYSTSATLRGAIDGKKGTADAPMDEWDTFCGTSHSTPFLLQLLQLALLSALQRQRAREADAQRRNVEGGAGDCDGWGFGCASYALSVVVDLAEDELEGGRSLREHVARHHGIASERPGGSNPDCAAPAQALASLRFLVLVLPADLITPRTSTSTSNYLKFHLPEFDFTDKLDLRLSDLYLKVLLAPTKFGLRFAHPLSYPHRQGCAFSVPARRPFRSTWLEMSMDTLLV</sequence>
<dbReference type="AlphaFoldDB" id="A0AAD7C612"/>
<dbReference type="EMBL" id="JARKIE010000435">
    <property type="protein sequence ID" value="KAJ7640139.1"/>
    <property type="molecule type" value="Genomic_DNA"/>
</dbReference>
<evidence type="ECO:0000313" key="2">
    <source>
        <dbReference type="EMBL" id="KAJ7640139.1"/>
    </source>
</evidence>
<reference evidence="2" key="1">
    <citation type="submission" date="2023-03" db="EMBL/GenBank/DDBJ databases">
        <title>Massive genome expansion in bonnet fungi (Mycena s.s.) driven by repeated elements and novel gene families across ecological guilds.</title>
        <authorList>
            <consortium name="Lawrence Berkeley National Laboratory"/>
            <person name="Harder C.B."/>
            <person name="Miyauchi S."/>
            <person name="Viragh M."/>
            <person name="Kuo A."/>
            <person name="Thoen E."/>
            <person name="Andreopoulos B."/>
            <person name="Lu D."/>
            <person name="Skrede I."/>
            <person name="Drula E."/>
            <person name="Henrissat B."/>
            <person name="Morin E."/>
            <person name="Kohler A."/>
            <person name="Barry K."/>
            <person name="LaButti K."/>
            <person name="Morin E."/>
            <person name="Salamov A."/>
            <person name="Lipzen A."/>
            <person name="Mereny Z."/>
            <person name="Hegedus B."/>
            <person name="Baldrian P."/>
            <person name="Stursova M."/>
            <person name="Weitz H."/>
            <person name="Taylor A."/>
            <person name="Grigoriev I.V."/>
            <person name="Nagy L.G."/>
            <person name="Martin F."/>
            <person name="Kauserud H."/>
        </authorList>
    </citation>
    <scope>NUCLEOTIDE SEQUENCE</scope>
    <source>
        <strain evidence="2">CBHHK067</strain>
    </source>
</reference>
<name>A0AAD7C612_MYCRO</name>